<sequence length="219" mass="22254">MRRTGSPPALLAGLLALIVIGTVVLVRTVSSDPDATGRPAGAAPPSPPTPPALAPPSTARPFTGTATYAGRARGSRAVVALAVRNGSAVAYICDGRRLELWLYGRIHPEGLVRLQGPKGIVTGSIQGDTLIVAAGLDEENLLAFRAPAVKAPSGLYRAVSTVRGARLVGGWIVLPGGDQVGIVDLGRDRRPAPALDPAAGAVTVDGVRVPVAPADPARP</sequence>
<feature type="region of interest" description="Disordered" evidence="1">
    <location>
        <begin position="33"/>
        <end position="63"/>
    </location>
</feature>
<dbReference type="Proteomes" id="UP001501231">
    <property type="component" value="Unassembled WGS sequence"/>
</dbReference>
<gene>
    <name evidence="2" type="ORF">GCM10010191_34310</name>
</gene>
<feature type="compositionally biased region" description="Pro residues" evidence="1">
    <location>
        <begin position="42"/>
        <end position="54"/>
    </location>
</feature>
<evidence type="ECO:0000313" key="2">
    <source>
        <dbReference type="EMBL" id="GAA2420218.1"/>
    </source>
</evidence>
<protein>
    <recommendedName>
        <fullName evidence="4">Serine/threonine protein kinase</fullName>
    </recommendedName>
</protein>
<reference evidence="2 3" key="1">
    <citation type="journal article" date="2019" name="Int. J. Syst. Evol. Microbiol.">
        <title>The Global Catalogue of Microorganisms (GCM) 10K type strain sequencing project: providing services to taxonomists for standard genome sequencing and annotation.</title>
        <authorList>
            <consortium name="The Broad Institute Genomics Platform"/>
            <consortium name="The Broad Institute Genome Sequencing Center for Infectious Disease"/>
            <person name="Wu L."/>
            <person name="Ma J."/>
        </authorList>
    </citation>
    <scope>NUCLEOTIDE SEQUENCE [LARGE SCALE GENOMIC DNA]</scope>
    <source>
        <strain evidence="2 3">JCM 3325</strain>
    </source>
</reference>
<accession>A0ABN3J2U1</accession>
<evidence type="ECO:0000256" key="1">
    <source>
        <dbReference type="SAM" id="MobiDB-lite"/>
    </source>
</evidence>
<organism evidence="2 3">
    <name type="scientific">Actinomadura vinacea</name>
    <dbReference type="NCBI Taxonomy" id="115336"/>
    <lineage>
        <taxon>Bacteria</taxon>
        <taxon>Bacillati</taxon>
        <taxon>Actinomycetota</taxon>
        <taxon>Actinomycetes</taxon>
        <taxon>Streptosporangiales</taxon>
        <taxon>Thermomonosporaceae</taxon>
        <taxon>Actinomadura</taxon>
    </lineage>
</organism>
<keyword evidence="3" id="KW-1185">Reference proteome</keyword>
<evidence type="ECO:0008006" key="4">
    <source>
        <dbReference type="Google" id="ProtNLM"/>
    </source>
</evidence>
<dbReference type="EMBL" id="BAAARW010000012">
    <property type="protein sequence ID" value="GAA2420218.1"/>
    <property type="molecule type" value="Genomic_DNA"/>
</dbReference>
<proteinExistence type="predicted"/>
<dbReference type="RefSeq" id="WP_344589969.1">
    <property type="nucleotide sequence ID" value="NZ_BAAARW010000012.1"/>
</dbReference>
<evidence type="ECO:0000313" key="3">
    <source>
        <dbReference type="Proteomes" id="UP001501231"/>
    </source>
</evidence>
<comment type="caution">
    <text evidence="2">The sequence shown here is derived from an EMBL/GenBank/DDBJ whole genome shotgun (WGS) entry which is preliminary data.</text>
</comment>
<name>A0ABN3J2U1_9ACTN</name>